<dbReference type="SUPFAM" id="SSF52540">
    <property type="entry name" value="P-loop containing nucleoside triphosphate hydrolases"/>
    <property type="match status" value="2"/>
</dbReference>
<feature type="domain" description="Helicase C-terminal" evidence="3">
    <location>
        <begin position="747"/>
        <end position="901"/>
    </location>
</feature>
<dbReference type="InterPro" id="IPR027417">
    <property type="entry name" value="P-loop_NTPase"/>
</dbReference>
<keyword evidence="4" id="KW-0347">Helicase</keyword>
<dbReference type="InterPro" id="IPR022138">
    <property type="entry name" value="DUF3670"/>
</dbReference>
<dbReference type="RefSeq" id="WP_240371352.1">
    <property type="nucleotide sequence ID" value="NZ_JAHSSG010000011.1"/>
</dbReference>
<dbReference type="PROSITE" id="PS51192">
    <property type="entry name" value="HELICASE_ATP_BIND_1"/>
    <property type="match status" value="1"/>
</dbReference>
<dbReference type="Proteomes" id="UP001339962">
    <property type="component" value="Unassembled WGS sequence"/>
</dbReference>
<sequence>MIKTITLMGRWLDEEEAFFLYSNVPLNLWQTIAFSWHEESFYGTLLSSAKIGHEEGVLLSPWEAATFFALSPENELAPLEWSESLSTWRQWAQEMMDDICEMRLMPDFSAWKKGGFGWKRKDGADEDRFLIKWRALAINEWIRRDRELNETWEEIVRTYPLTTSHIPYWLTNEDDWLYEIGWNGQRPPFMVALRLTEPMEDFSHWSLETVLVAHDETEALVWHKSMEWPDGWREHEQAIQRAYRLWMKVVPWLADENGGLLVDLDDEQAWRFLSEASEQLVEAGVRILLPSWWEAVKQTRLTLKAKVKSSPSSNPSLLGLDALVDFDWKIATNGVELSEEEFDQLVAQKRRLMQVHGRWIQLDPKLIQHVQSLMKKAREEGVAIRDILQEAFVQQTQSETSEETGELRRFAIELNRSFQTLVSKLTNIDRIPSVSIPHSFKGTLRPYQQRGVDWLLFLRRFRLGACLADDMGLGKTVQMLAYWTYVQKHEANQQPSLLICPTSVIGNWQKECERFAPSLNIYIHHGSNRAKKEAFVAAVKRADLVLTSYSLAHLDSDELKSIEWDTICLDEAQNIKNADTKQARAIRTFIGRHKIALSGTPMENRLSELWSVFHFINPGYLGSQRQFQRRFAIPIEKERDAQKVAVLQNLIRPFLLRRTKTDEAIALDLPDKLEQKEYCPLTAEQASLYEELVQQTLADIEKADRFERRGLILQMLNRLKQLCNHPALYLKEANPANLLARSRKLEKLLELIEQIRERGESCLIFTQYIEMGRMIQQLISSHFHEQALFLNGSVPKAERDRMIEQFQQGAFHMFILSLKAGGIGLNLTAANHVIHFDRWWNPAVENQATDRAYRIGQKRFVHVHKLITVGTLEEKIDEMIERKQALNNEIIQSEAWITELSNEELRELLILPAMVHKGAERS</sequence>
<evidence type="ECO:0000259" key="3">
    <source>
        <dbReference type="PROSITE" id="PS51194"/>
    </source>
</evidence>
<dbReference type="InterPro" id="IPR001650">
    <property type="entry name" value="Helicase_C-like"/>
</dbReference>
<reference evidence="4 5" key="1">
    <citation type="submission" date="2023-03" db="EMBL/GenBank/DDBJ databases">
        <title>Bacillus Genome Sequencing.</title>
        <authorList>
            <person name="Dunlap C."/>
        </authorList>
    </citation>
    <scope>NUCLEOTIDE SEQUENCE [LARGE SCALE GENOMIC DNA]</scope>
    <source>
        <strain evidence="4 5">NRS-38</strain>
    </source>
</reference>
<dbReference type="InterPro" id="IPR038718">
    <property type="entry name" value="SNF2-like_sf"/>
</dbReference>
<dbReference type="CDD" id="cd18012">
    <property type="entry name" value="DEXQc_arch_SWI2_SNF2"/>
    <property type="match status" value="1"/>
</dbReference>
<feature type="domain" description="Helicase ATP-binding" evidence="2">
    <location>
        <begin position="456"/>
        <end position="619"/>
    </location>
</feature>
<keyword evidence="4" id="KW-0067">ATP-binding</keyword>
<dbReference type="Pfam" id="PF00271">
    <property type="entry name" value="Helicase_C"/>
    <property type="match status" value="1"/>
</dbReference>
<dbReference type="PANTHER" id="PTHR10799">
    <property type="entry name" value="SNF2/RAD54 HELICASE FAMILY"/>
    <property type="match status" value="1"/>
</dbReference>
<dbReference type="EC" id="3.6.4.-" evidence="4"/>
<dbReference type="InterPro" id="IPR049730">
    <property type="entry name" value="SNF2/RAD54-like_C"/>
</dbReference>
<dbReference type="CDD" id="cd18793">
    <property type="entry name" value="SF2_C_SNF"/>
    <property type="match status" value="1"/>
</dbReference>
<proteinExistence type="predicted"/>
<name>A0ABD5J0C5_9BACL</name>
<dbReference type="Pfam" id="PF12419">
    <property type="entry name" value="DUF3670"/>
    <property type="match status" value="1"/>
</dbReference>
<organism evidence="4 5">
    <name type="scientific">Anoxybacteroides rupiense</name>
    <dbReference type="NCBI Taxonomy" id="311460"/>
    <lineage>
        <taxon>Bacteria</taxon>
        <taxon>Bacillati</taxon>
        <taxon>Bacillota</taxon>
        <taxon>Bacilli</taxon>
        <taxon>Bacillales</taxon>
        <taxon>Anoxybacillaceae</taxon>
        <taxon>Anoxybacteroides</taxon>
    </lineage>
</organism>
<keyword evidence="4" id="KW-0547">Nucleotide-binding</keyword>
<dbReference type="Gene3D" id="3.40.50.10810">
    <property type="entry name" value="Tandem AAA-ATPase domain"/>
    <property type="match status" value="1"/>
</dbReference>
<accession>A0ABD5J0C5</accession>
<dbReference type="GO" id="GO:0016787">
    <property type="term" value="F:hydrolase activity"/>
    <property type="evidence" value="ECO:0007669"/>
    <property type="project" value="UniProtKB-KW"/>
</dbReference>
<evidence type="ECO:0000256" key="1">
    <source>
        <dbReference type="ARBA" id="ARBA00022801"/>
    </source>
</evidence>
<dbReference type="SMART" id="SM00487">
    <property type="entry name" value="DEXDc"/>
    <property type="match status" value="1"/>
</dbReference>
<gene>
    <name evidence="4" type="ORF">P9850_14760</name>
</gene>
<comment type="caution">
    <text evidence="4">The sequence shown here is derived from an EMBL/GenBank/DDBJ whole genome shotgun (WGS) entry which is preliminary data.</text>
</comment>
<dbReference type="InterPro" id="IPR000330">
    <property type="entry name" value="SNF2_N"/>
</dbReference>
<dbReference type="InterPro" id="IPR014001">
    <property type="entry name" value="Helicase_ATP-bd"/>
</dbReference>
<dbReference type="FunFam" id="3.40.50.300:FF:000533">
    <property type="entry name" value="Helicase, Snf2 family"/>
    <property type="match status" value="1"/>
</dbReference>
<dbReference type="SMART" id="SM00490">
    <property type="entry name" value="HELICc"/>
    <property type="match status" value="1"/>
</dbReference>
<dbReference type="AlphaFoldDB" id="A0ABD5J0C5"/>
<evidence type="ECO:0000313" key="4">
    <source>
        <dbReference type="EMBL" id="MED5053061.1"/>
    </source>
</evidence>
<evidence type="ECO:0000259" key="2">
    <source>
        <dbReference type="PROSITE" id="PS51192"/>
    </source>
</evidence>
<dbReference type="GO" id="GO:0004386">
    <property type="term" value="F:helicase activity"/>
    <property type="evidence" value="ECO:0007669"/>
    <property type="project" value="UniProtKB-KW"/>
</dbReference>
<evidence type="ECO:0000313" key="5">
    <source>
        <dbReference type="Proteomes" id="UP001339962"/>
    </source>
</evidence>
<dbReference type="EMBL" id="JARTLI010000038">
    <property type="protein sequence ID" value="MED5053061.1"/>
    <property type="molecule type" value="Genomic_DNA"/>
</dbReference>
<dbReference type="Pfam" id="PF00176">
    <property type="entry name" value="SNF2-rel_dom"/>
    <property type="match status" value="1"/>
</dbReference>
<dbReference type="PROSITE" id="PS51194">
    <property type="entry name" value="HELICASE_CTER"/>
    <property type="match status" value="1"/>
</dbReference>
<keyword evidence="1 4" id="KW-0378">Hydrolase</keyword>
<protein>
    <submittedName>
        <fullName evidence="4">DEAD/DEAH box helicase</fullName>
        <ecNumber evidence="4">3.6.4.-</ecNumber>
    </submittedName>
</protein>
<dbReference type="FunFam" id="3.40.50.10810:FF:000057">
    <property type="entry name" value="Snf2/Rad54 family helicase"/>
    <property type="match status" value="1"/>
</dbReference>
<dbReference type="Gene3D" id="3.40.50.300">
    <property type="entry name" value="P-loop containing nucleotide triphosphate hydrolases"/>
    <property type="match status" value="1"/>
</dbReference>